<sequence>MAYIEVSAHKVWAAKKIRTQNKSQNAVSGIEKAGNGWAYRKNIISNNSA</sequence>
<name>A0A645AVV0_9ZZZZ</name>
<proteinExistence type="predicted"/>
<dbReference type="EMBL" id="VSSQ01016235">
    <property type="protein sequence ID" value="MPM57372.1"/>
    <property type="molecule type" value="Genomic_DNA"/>
</dbReference>
<protein>
    <submittedName>
        <fullName evidence="1">Uncharacterized protein</fullName>
    </submittedName>
</protein>
<gene>
    <name evidence="1" type="ORF">SDC9_104194</name>
</gene>
<dbReference type="AlphaFoldDB" id="A0A645AVV0"/>
<comment type="caution">
    <text evidence="1">The sequence shown here is derived from an EMBL/GenBank/DDBJ whole genome shotgun (WGS) entry which is preliminary data.</text>
</comment>
<organism evidence="1">
    <name type="scientific">bioreactor metagenome</name>
    <dbReference type="NCBI Taxonomy" id="1076179"/>
    <lineage>
        <taxon>unclassified sequences</taxon>
        <taxon>metagenomes</taxon>
        <taxon>ecological metagenomes</taxon>
    </lineage>
</organism>
<reference evidence="1" key="1">
    <citation type="submission" date="2019-08" db="EMBL/GenBank/DDBJ databases">
        <authorList>
            <person name="Kucharzyk K."/>
            <person name="Murdoch R.W."/>
            <person name="Higgins S."/>
            <person name="Loffler F."/>
        </authorList>
    </citation>
    <scope>NUCLEOTIDE SEQUENCE</scope>
</reference>
<evidence type="ECO:0000313" key="1">
    <source>
        <dbReference type="EMBL" id="MPM57372.1"/>
    </source>
</evidence>
<accession>A0A645AVV0</accession>